<feature type="domain" description="DUF6036" evidence="1">
    <location>
        <begin position="13"/>
        <end position="77"/>
    </location>
</feature>
<dbReference type="Gene3D" id="3.30.460.40">
    <property type="match status" value="1"/>
</dbReference>
<accession>A0A517TCA9</accession>
<dbReference type="Pfam" id="PF19502">
    <property type="entry name" value="DUF6036"/>
    <property type="match status" value="1"/>
</dbReference>
<name>A0A517TCA9_9PLAN</name>
<dbReference type="SUPFAM" id="SSF81301">
    <property type="entry name" value="Nucleotidyltransferase"/>
    <property type="match status" value="1"/>
</dbReference>
<dbReference type="KEGG" id="chya:V22_32730"/>
<dbReference type="OrthoDB" id="284878at2"/>
<dbReference type="EMBL" id="CP036316">
    <property type="protein sequence ID" value="QDT66009.1"/>
    <property type="molecule type" value="Genomic_DNA"/>
</dbReference>
<proteinExistence type="predicted"/>
<gene>
    <name evidence="2" type="ORF">V22_32730</name>
</gene>
<evidence type="ECO:0000259" key="1">
    <source>
        <dbReference type="Pfam" id="PF19502"/>
    </source>
</evidence>
<dbReference type="AlphaFoldDB" id="A0A517TCA9"/>
<dbReference type="InterPro" id="IPR045792">
    <property type="entry name" value="DUF6036"/>
</dbReference>
<sequence>MALQPQKFLELLHREQVEFIVIGGVAAIGHGAARTTLDIDIVYSRSESNLTRLVTALKDLNPRLRDAPANLPFLFDEQSLKNGLNFTLRTDVGDIDLMGEIIGGGDFADLKPHSVSIEFNGFDCLILDLPMLIHVKRAAGRPKDYDAIAELEILLEERIRQSATDENHENG</sequence>
<protein>
    <recommendedName>
        <fullName evidence="1">DUF6036 domain-containing protein</fullName>
    </recommendedName>
</protein>
<evidence type="ECO:0000313" key="2">
    <source>
        <dbReference type="EMBL" id="QDT66009.1"/>
    </source>
</evidence>
<keyword evidence="3" id="KW-1185">Reference proteome</keyword>
<dbReference type="RefSeq" id="WP_145264760.1">
    <property type="nucleotide sequence ID" value="NZ_CP036316.1"/>
</dbReference>
<evidence type="ECO:0000313" key="3">
    <source>
        <dbReference type="Proteomes" id="UP000319976"/>
    </source>
</evidence>
<reference evidence="2 3" key="1">
    <citation type="submission" date="2019-02" db="EMBL/GenBank/DDBJ databases">
        <title>Deep-cultivation of Planctomycetes and their phenomic and genomic characterization uncovers novel biology.</title>
        <authorList>
            <person name="Wiegand S."/>
            <person name="Jogler M."/>
            <person name="Boedeker C."/>
            <person name="Pinto D."/>
            <person name="Vollmers J."/>
            <person name="Rivas-Marin E."/>
            <person name="Kohn T."/>
            <person name="Peeters S.H."/>
            <person name="Heuer A."/>
            <person name="Rast P."/>
            <person name="Oberbeckmann S."/>
            <person name="Bunk B."/>
            <person name="Jeske O."/>
            <person name="Meyerdierks A."/>
            <person name="Storesund J.E."/>
            <person name="Kallscheuer N."/>
            <person name="Luecker S."/>
            <person name="Lage O.M."/>
            <person name="Pohl T."/>
            <person name="Merkel B.J."/>
            <person name="Hornburger P."/>
            <person name="Mueller R.-W."/>
            <person name="Bruemmer F."/>
            <person name="Labrenz M."/>
            <person name="Spormann A.M."/>
            <person name="Op den Camp H."/>
            <person name="Overmann J."/>
            <person name="Amann R."/>
            <person name="Jetten M.S.M."/>
            <person name="Mascher T."/>
            <person name="Medema M.H."/>
            <person name="Devos D.P."/>
            <person name="Kaster A.-K."/>
            <person name="Ovreas L."/>
            <person name="Rohde M."/>
            <person name="Galperin M.Y."/>
            <person name="Jogler C."/>
        </authorList>
    </citation>
    <scope>NUCLEOTIDE SEQUENCE [LARGE SCALE GENOMIC DNA]</scope>
    <source>
        <strain evidence="2 3">V22</strain>
    </source>
</reference>
<dbReference type="InterPro" id="IPR043519">
    <property type="entry name" value="NT_sf"/>
</dbReference>
<organism evidence="2 3">
    <name type="scientific">Calycomorphotria hydatis</name>
    <dbReference type="NCBI Taxonomy" id="2528027"/>
    <lineage>
        <taxon>Bacteria</taxon>
        <taxon>Pseudomonadati</taxon>
        <taxon>Planctomycetota</taxon>
        <taxon>Planctomycetia</taxon>
        <taxon>Planctomycetales</taxon>
        <taxon>Planctomycetaceae</taxon>
        <taxon>Calycomorphotria</taxon>
    </lineage>
</organism>
<dbReference type="Proteomes" id="UP000319976">
    <property type="component" value="Chromosome"/>
</dbReference>